<dbReference type="EMBL" id="LRRQ01000119">
    <property type="protein sequence ID" value="OAM88796.1"/>
    <property type="molecule type" value="Genomic_DNA"/>
</dbReference>
<evidence type="ECO:0000259" key="2">
    <source>
        <dbReference type="PROSITE" id="PS51208"/>
    </source>
</evidence>
<evidence type="ECO:0000313" key="3">
    <source>
        <dbReference type="EMBL" id="OAM88796.1"/>
    </source>
</evidence>
<reference evidence="3 4" key="1">
    <citation type="submission" date="2016-01" db="EMBL/GenBank/DDBJ databases">
        <title>High potential of lignocellulose degradation of a new Verrucomicrobia species.</title>
        <authorList>
            <person name="Wang Y."/>
            <person name="Shi Y."/>
            <person name="Qiu Z."/>
            <person name="Liu S."/>
            <person name="Yang H."/>
        </authorList>
    </citation>
    <scope>NUCLEOTIDE SEQUENCE [LARGE SCALE GENOMIC DNA]</scope>
    <source>
        <strain evidence="3 4">TSB47</strain>
    </source>
</reference>
<dbReference type="SUPFAM" id="SSF51126">
    <property type="entry name" value="Pectin lyase-like"/>
    <property type="match status" value="4"/>
</dbReference>
<accession>A0A178IIA1</accession>
<dbReference type="Gene3D" id="2.160.20.20">
    <property type="match status" value="1"/>
</dbReference>
<dbReference type="STRING" id="1184151.AW736_17385"/>
<dbReference type="Pfam" id="PF12951">
    <property type="entry name" value="PATR"/>
    <property type="match status" value="5"/>
</dbReference>
<keyword evidence="4" id="KW-1185">Reference proteome</keyword>
<dbReference type="SMART" id="SM00710">
    <property type="entry name" value="PbH1"/>
    <property type="match status" value="9"/>
</dbReference>
<dbReference type="InterPro" id="IPR012332">
    <property type="entry name" value="Autotransporter_pectin_lyase_C"/>
</dbReference>
<evidence type="ECO:0000313" key="4">
    <source>
        <dbReference type="Proteomes" id="UP000078486"/>
    </source>
</evidence>
<evidence type="ECO:0000256" key="1">
    <source>
        <dbReference type="ARBA" id="ARBA00022729"/>
    </source>
</evidence>
<dbReference type="PROSITE" id="PS51208">
    <property type="entry name" value="AUTOTRANSPORTER"/>
    <property type="match status" value="1"/>
</dbReference>
<dbReference type="RefSeq" id="WP_334319488.1">
    <property type="nucleotide sequence ID" value="NZ_KV441841.1"/>
</dbReference>
<feature type="domain" description="Autotransporter" evidence="2">
    <location>
        <begin position="1853"/>
        <end position="2116"/>
    </location>
</feature>
<dbReference type="Proteomes" id="UP000078486">
    <property type="component" value="Unassembled WGS sequence"/>
</dbReference>
<keyword evidence="1" id="KW-0732">Signal</keyword>
<dbReference type="SUPFAM" id="SSF103515">
    <property type="entry name" value="Autotransporter"/>
    <property type="match status" value="1"/>
</dbReference>
<protein>
    <recommendedName>
        <fullName evidence="2">Autotransporter domain-containing protein</fullName>
    </recommendedName>
</protein>
<dbReference type="InterPro" id="IPR036709">
    <property type="entry name" value="Autotransporte_beta_dom_sf"/>
</dbReference>
<dbReference type="InterPro" id="IPR006315">
    <property type="entry name" value="OM_autotransptr_brl_dom"/>
</dbReference>
<dbReference type="NCBIfam" id="TIGR01414">
    <property type="entry name" value="autotrans_barl"/>
    <property type="match status" value="1"/>
</dbReference>
<dbReference type="GO" id="GO:0019867">
    <property type="term" value="C:outer membrane"/>
    <property type="evidence" value="ECO:0007669"/>
    <property type="project" value="InterPro"/>
</dbReference>
<sequence>MKTKTATVAPAASLREQISVAVLFFAAFALLAAPARADIHQVEPATTINSTVTGSWASSDTIVFKGDVQLGYSPGYNDRSLVFQSDIAGVTRVIDAAGFRFAALNSGVAMTLSDIEIKNSVYSNNGGAFTISGGDTTGTTSLLGSFAITSATALNSGGAIHAANGSLLLGSAGGLVTFAGNMSGTAIGANGGAVNISTAGATLTVAGSSIFNDNIAGGGGGAVNIGTGDLVFKGNASFSRNIAGNGGAAIKAAGSILFEKDAFFASNTMTGTANSLGGAIHAANGLTILGNATFQDNRSEAGQRGGGAIYVVAGNLSISGTSLFSNNYSRINGGAIYYFPAGTITFGSYVTATGNTAGTGGGAIHSQSGDIYLLAGGNFSRNNALAGSGGALHLNTAGHVIDVTGYTVISSNTAVQNGGGIYAASPVTFRDGVEMRDNTVTGGPGGAIRHNNAASAVTITGPFAFTGNTASLQGGAIATIGSLSLIGSGSFTGNRAGTTAGSVLEGGAIILEATTAAAFTATLAATTGDIVFRDNRHRVSDDGSGVPNAIYLKNITTGAGIALNLEATEGNSINFYDPIASAVDATAKFAIAVTKTGAGSVLFDQYQSAIVADTAVAAGAFKLTGGAIYGADSGTGSFTVASGATLAGNGIVRANAITIANGATLEALEGGSLAFDSAGTPVIGTGLTLAGSGTIAIPQALDAAAVRVGEAGATAAQTLSLTGNLTLADGAVLRHDLYAGGAADLLAALGDFALTGTATIDLGAVDSGTFTLMSWAGSGLAASDTTKFAITANGAELTARNHASIDIDDGAKTLSLTNQVVSLGLTWTGSENAVWTSAPGSTANWTDGAANAENYFRDGDSVLFDGDGSAAGRTVTLADALTASQVRVIGGGTHTFTGTGGLTTDAASVLDGSAVATGTSGKLVKEGAGELVFENTGPNTFTAGIDHSGGVISFTDAAQIATGPGAAITLSNSAALRAAAGIADLANSLTVTAAADTGVFDTGTFAVGYSGQLSGAGTLVKTGSGALTFAGNASAAFAGTTRVDQGALLLASAATLGGDVTATASGAIVGGAGAFSGNVSVSNVTLRVGGLSTSSTLIIGGTLALHDATLTFGLFTGTLSDVLTIDAGGTLAVSGSNTIDINAPEIGVYTLGNIAELDGATVTIDGQTQVAGGRQQAVLSSTTGNLLLLTYNADQSRNLVWTGSTGGAWNNADSNWDGSVSKFAAGDSVTFTGSLAASHTIAIAGGGARVSDLFVEGADDFTFTGAGITGDSASLVLDSGTSEVTGAQGRLVKTGAGTLTLANAVNTFLGGIDLSGGAIAFSTAAQLGTGTAAITFSGEAILRANAGNIILSNTLAIADGVTASIDTGAHTLTLAGAVTGTAGTLAKLGDGTPVYSGTAALGHAATRIDAGVVALRNIIATDAPSVAHAFTFNGGWLDLSDTTYVSDGSAANDWSLLAFSGSLGGVIGSNDKITLGAGDHAFAIGHATDLAKQGVFVVVDAGAGVATMTGANNYAGYTLLKSGTLRVTADSQLGLASLNREIVFDGAGAALELGDGFASARALELRQNGEVSVAAAATATLSGAITGSSSTLTKTGDGTLVLTGAAAATAPGFSIAAGTLQGNTDSLRGNIANAGTLVFDQASDGAYAGVVTGAGVFEKRGAGVLTLSQASAYTGATRVLAGTLKAGAAGVLNAASAHSVSGGAILDLGGFDQTVAGLAADGSVILDATFNPDAGLIGRNNKLTVSGALTGSGTMLIRLALDETMSTGAASVDVIDAGAGSDTSQLKAVLSQRVTDGIFDLGAAFDAGGNLTLAAAMVSPEVPAATAIPTLALLMGQAGLDSAAQRLGELRVETDRLDSLWARGIYREDRVTGELFDGTDVRTRGFQVGADHLFPGVWGDGSRLVLGVFFDAFDAGDSHPSPGAELDGQQRALGLYGTLAKGNWYVDGLARYGKTEYDVNAPDDRLRVKGNGLAFALETGYAFHLLGRIEPSVQAVWQDQSFDDNADRFSRDYRFGSTTSLQARGGIRWSTNIPFDTHSSFAPWLRVSGGYEFDADQKIGISGFWFDNDLGGSLFTVEGGVTFLLGTRASLYASGMWTGGGNIDSTSASVGLRYSW</sequence>
<name>A0A178IIA1_9BACT</name>
<dbReference type="InterPro" id="IPR005546">
    <property type="entry name" value="Autotransporte_beta"/>
</dbReference>
<gene>
    <name evidence="3" type="ORF">AW736_17385</name>
</gene>
<dbReference type="InterPro" id="IPR011050">
    <property type="entry name" value="Pectin_lyase_fold/virulence"/>
</dbReference>
<dbReference type="InterPro" id="IPR006626">
    <property type="entry name" value="PbH1"/>
</dbReference>
<dbReference type="NCBIfam" id="TIGR02601">
    <property type="entry name" value="autotrns_rpt"/>
    <property type="match status" value="4"/>
</dbReference>
<proteinExistence type="predicted"/>
<dbReference type="SMART" id="SM00869">
    <property type="entry name" value="Autotransporter"/>
    <property type="match status" value="1"/>
</dbReference>
<organism evidence="3 4">
    <name type="scientific">Termitidicoccus mucosus</name>
    <dbReference type="NCBI Taxonomy" id="1184151"/>
    <lineage>
        <taxon>Bacteria</taxon>
        <taxon>Pseudomonadati</taxon>
        <taxon>Verrucomicrobiota</taxon>
        <taxon>Opitutia</taxon>
        <taxon>Opitutales</taxon>
        <taxon>Opitutaceae</taxon>
        <taxon>Termitidicoccus</taxon>
    </lineage>
</organism>
<comment type="caution">
    <text evidence="3">The sequence shown here is derived from an EMBL/GenBank/DDBJ whole genome shotgun (WGS) entry which is preliminary data.</text>
</comment>
<dbReference type="InterPro" id="IPR013425">
    <property type="entry name" value="Autotrns_rpt"/>
</dbReference>
<dbReference type="Gene3D" id="2.40.128.130">
    <property type="entry name" value="Autotransporter beta-domain"/>
    <property type="match status" value="1"/>
</dbReference>